<evidence type="ECO:0000313" key="2">
    <source>
        <dbReference type="Proteomes" id="UP000464577"/>
    </source>
</evidence>
<evidence type="ECO:0000313" key="1">
    <source>
        <dbReference type="EMBL" id="QHV99215.1"/>
    </source>
</evidence>
<reference evidence="1 2" key="1">
    <citation type="submission" date="2019-11" db="EMBL/GenBank/DDBJ databases">
        <title>Spirosoma endbachense sp. nov., isolated from a natural salt meadow.</title>
        <authorList>
            <person name="Rojas J."/>
            <person name="Ambika Manirajan B."/>
            <person name="Ratering S."/>
            <person name="Suarez C."/>
            <person name="Geissler-Plaum R."/>
            <person name="Schnell S."/>
        </authorList>
    </citation>
    <scope>NUCLEOTIDE SEQUENCE [LARGE SCALE GENOMIC DNA]</scope>
    <source>
        <strain evidence="1 2">I-24</strain>
    </source>
</reference>
<keyword evidence="2" id="KW-1185">Reference proteome</keyword>
<dbReference type="AlphaFoldDB" id="A0A6P1W2E2"/>
<dbReference type="RefSeq" id="WP_162389619.1">
    <property type="nucleotide sequence ID" value="NZ_CP045997.1"/>
</dbReference>
<dbReference type="EMBL" id="CP045997">
    <property type="protein sequence ID" value="QHV99215.1"/>
    <property type="molecule type" value="Genomic_DNA"/>
</dbReference>
<protein>
    <submittedName>
        <fullName evidence="1">Uncharacterized protein</fullName>
    </submittedName>
</protein>
<proteinExistence type="predicted"/>
<gene>
    <name evidence="1" type="ORF">GJR95_31250</name>
</gene>
<dbReference type="Proteomes" id="UP000464577">
    <property type="component" value="Chromosome"/>
</dbReference>
<dbReference type="KEGG" id="senf:GJR95_31250"/>
<sequence length="112" mass="12445">MFLSELARLKPGELVCLYCCTSSANIFYKGPAEADRKRYTPTGPELSSITYQLEGRFIGLETENIDYLVLESQGEAAIIGLKRGRLCVIGTETRLKTQHIPISAIVTVRRHG</sequence>
<organism evidence="1 2">
    <name type="scientific">Spirosoma endbachense</name>
    <dbReference type="NCBI Taxonomy" id="2666025"/>
    <lineage>
        <taxon>Bacteria</taxon>
        <taxon>Pseudomonadati</taxon>
        <taxon>Bacteroidota</taxon>
        <taxon>Cytophagia</taxon>
        <taxon>Cytophagales</taxon>
        <taxon>Cytophagaceae</taxon>
        <taxon>Spirosoma</taxon>
    </lineage>
</organism>
<accession>A0A6P1W2E2</accession>
<name>A0A6P1W2E2_9BACT</name>